<dbReference type="InterPro" id="IPR001969">
    <property type="entry name" value="Aspartic_peptidase_AS"/>
</dbReference>
<dbReference type="Proteomes" id="UP000292424">
    <property type="component" value="Chromosome"/>
</dbReference>
<dbReference type="InterPro" id="IPR034122">
    <property type="entry name" value="Retropepsin-like_bacterial"/>
</dbReference>
<dbReference type="SUPFAM" id="SSF50156">
    <property type="entry name" value="PDZ domain-like"/>
    <property type="match status" value="1"/>
</dbReference>
<evidence type="ECO:0000313" key="2">
    <source>
        <dbReference type="EMBL" id="QES89426.1"/>
    </source>
</evidence>
<keyword evidence="3" id="KW-1185">Reference proteome</keyword>
<gene>
    <name evidence="2" type="ORF">E0W69_012380</name>
</gene>
<dbReference type="GO" id="GO:0004190">
    <property type="term" value="F:aspartic-type endopeptidase activity"/>
    <property type="evidence" value="ECO:0007669"/>
    <property type="project" value="InterPro"/>
</dbReference>
<feature type="chain" id="PRO_5024396665" evidence="1">
    <location>
        <begin position="26"/>
        <end position="379"/>
    </location>
</feature>
<dbReference type="Pfam" id="PF13650">
    <property type="entry name" value="Asp_protease_2"/>
    <property type="match status" value="1"/>
</dbReference>
<reference evidence="2 3" key="1">
    <citation type="submission" date="2019-09" db="EMBL/GenBank/DDBJ databases">
        <title>Complete genome sequence of Arachidicoccus sp. B3-10 isolated from apple orchard soil.</title>
        <authorList>
            <person name="Kim H.S."/>
            <person name="Han K.-I."/>
            <person name="Suh M.K."/>
            <person name="Lee K.C."/>
            <person name="Eom M.K."/>
            <person name="Kim J.-S."/>
            <person name="Kang S.W."/>
            <person name="Sin Y."/>
            <person name="Lee J.-S."/>
        </authorList>
    </citation>
    <scope>NUCLEOTIDE SEQUENCE [LARGE SCALE GENOMIC DNA]</scope>
    <source>
        <strain evidence="2 3">B3-10</strain>
    </source>
</reference>
<dbReference type="OrthoDB" id="3521766at2"/>
<feature type="signal peptide" evidence="1">
    <location>
        <begin position="1"/>
        <end position="25"/>
    </location>
</feature>
<sequence length="379" mass="43035">MTKLSRSFYCIIVLFILCSSVTAQSTILNFTIGSTTGTPVVSVNVNGKLLNFILDTGSPFTVINKGVIENTPIDSSVQLDAVGNKFTVYRKKVKDFQLGTLRLNNLDIQEFDLTTFFPIYMRCLKIDGIIGCDILHNYIVSLNPEKKEVKLMNPKEVKLENIVDSKSIVVDFKMPKSYYTPMVLFTIFKKQTLLTFDTGGANYIGIGFSRFKNDILASNYILSHGSPFYTIKSTVQDNDNYFVEKIDFNLSKNAFSNQNIIFSSKEINNLGYGFIKNFETIIDWKSKKIYLKKLGNMPILNNSLIRKFGFNYSINNKGRIYIAEITNNNNKLHIGDEVIGVNEKKIVDVCNFELNDSLLDNKKNTLFILRDGIESEIML</sequence>
<dbReference type="InterPro" id="IPR021109">
    <property type="entry name" value="Peptidase_aspartic_dom_sf"/>
</dbReference>
<keyword evidence="1" id="KW-0732">Signal</keyword>
<dbReference type="PROSITE" id="PS00141">
    <property type="entry name" value="ASP_PROTEASE"/>
    <property type="match status" value="1"/>
</dbReference>
<dbReference type="InterPro" id="IPR036034">
    <property type="entry name" value="PDZ_sf"/>
</dbReference>
<dbReference type="KEGG" id="arac:E0W69_012380"/>
<proteinExistence type="predicted"/>
<dbReference type="AlphaFoldDB" id="A0A5P2G0U1"/>
<dbReference type="CDD" id="cd05483">
    <property type="entry name" value="retropepsin_like_bacteria"/>
    <property type="match status" value="1"/>
</dbReference>
<name>A0A5P2G0U1_9BACT</name>
<dbReference type="GO" id="GO:0006508">
    <property type="term" value="P:proteolysis"/>
    <property type="evidence" value="ECO:0007669"/>
    <property type="project" value="InterPro"/>
</dbReference>
<dbReference type="EMBL" id="CP044016">
    <property type="protein sequence ID" value="QES89426.1"/>
    <property type="molecule type" value="Genomic_DNA"/>
</dbReference>
<dbReference type="RefSeq" id="WP_131330371.1">
    <property type="nucleotide sequence ID" value="NZ_CP044016.1"/>
</dbReference>
<evidence type="ECO:0000313" key="3">
    <source>
        <dbReference type="Proteomes" id="UP000292424"/>
    </source>
</evidence>
<evidence type="ECO:0000256" key="1">
    <source>
        <dbReference type="SAM" id="SignalP"/>
    </source>
</evidence>
<organism evidence="2 3">
    <name type="scientific">Rhizosphaericola mali</name>
    <dbReference type="NCBI Taxonomy" id="2545455"/>
    <lineage>
        <taxon>Bacteria</taxon>
        <taxon>Pseudomonadati</taxon>
        <taxon>Bacteroidota</taxon>
        <taxon>Chitinophagia</taxon>
        <taxon>Chitinophagales</taxon>
        <taxon>Chitinophagaceae</taxon>
        <taxon>Rhizosphaericola</taxon>
    </lineage>
</organism>
<protein>
    <submittedName>
        <fullName evidence="2">Uncharacterized protein</fullName>
    </submittedName>
</protein>
<accession>A0A5P2G0U1</accession>
<dbReference type="Gene3D" id="2.40.70.10">
    <property type="entry name" value="Acid Proteases"/>
    <property type="match status" value="1"/>
</dbReference>
<dbReference type="SUPFAM" id="SSF50630">
    <property type="entry name" value="Acid proteases"/>
    <property type="match status" value="1"/>
</dbReference>